<dbReference type="OrthoDB" id="9802769at2"/>
<evidence type="ECO:0000313" key="8">
    <source>
        <dbReference type="EMBL" id="KRG58309.1"/>
    </source>
</evidence>
<keyword evidence="3" id="KW-0479">Metal-binding</keyword>
<proteinExistence type="predicted"/>
<dbReference type="PANTHER" id="PTHR43822:SF2">
    <property type="entry name" value="HOMOACONITASE, MITOCHONDRIAL"/>
    <property type="match status" value="1"/>
</dbReference>
<evidence type="ECO:0000256" key="3">
    <source>
        <dbReference type="ARBA" id="ARBA00022723"/>
    </source>
</evidence>
<keyword evidence="5" id="KW-0411">Iron-sulfur</keyword>
<protein>
    <submittedName>
        <fullName evidence="8">3-isopropylmalate dehydratase</fullName>
    </submittedName>
</protein>
<dbReference type="InterPro" id="IPR001030">
    <property type="entry name" value="Acoase/IPM_deHydtase_lsu_aba"/>
</dbReference>
<comment type="subunit">
    <text evidence="1">Heterodimer of LeuC and LeuD.</text>
</comment>
<keyword evidence="6" id="KW-0456">Lyase</keyword>
<dbReference type="InterPro" id="IPR015931">
    <property type="entry name" value="Acnase/IPM_dHydase_lsu_aba_1/3"/>
</dbReference>
<dbReference type="STRING" id="266128.ABB25_06540"/>
<dbReference type="Pfam" id="PF00330">
    <property type="entry name" value="Aconitase"/>
    <property type="match status" value="1"/>
</dbReference>
<comment type="caution">
    <text evidence="8">The sequence shown here is derived from an EMBL/GenBank/DDBJ whole genome shotgun (WGS) entry which is preliminary data.</text>
</comment>
<evidence type="ECO:0000256" key="4">
    <source>
        <dbReference type="ARBA" id="ARBA00023004"/>
    </source>
</evidence>
<keyword evidence="9" id="KW-1185">Reference proteome</keyword>
<dbReference type="RefSeq" id="WP_057665142.1">
    <property type="nucleotide sequence ID" value="NZ_LDJH01000011.1"/>
</dbReference>
<dbReference type="Proteomes" id="UP000051254">
    <property type="component" value="Unassembled WGS sequence"/>
</dbReference>
<dbReference type="EMBL" id="LDJH01000011">
    <property type="protein sequence ID" value="KRG58309.1"/>
    <property type="molecule type" value="Genomic_DNA"/>
</dbReference>
<dbReference type="GO" id="GO:0046872">
    <property type="term" value="F:metal ion binding"/>
    <property type="evidence" value="ECO:0007669"/>
    <property type="project" value="UniProtKB-KW"/>
</dbReference>
<feature type="domain" description="Aconitase/3-isopropylmalate dehydratase large subunit alpha/beta/alpha" evidence="7">
    <location>
        <begin position="20"/>
        <end position="410"/>
    </location>
</feature>
<evidence type="ECO:0000259" key="7">
    <source>
        <dbReference type="Pfam" id="PF00330"/>
    </source>
</evidence>
<dbReference type="InterPro" id="IPR036008">
    <property type="entry name" value="Aconitase_4Fe-4S_dom"/>
</dbReference>
<keyword evidence="4" id="KW-0408">Iron</keyword>
<dbReference type="InterPro" id="IPR006251">
    <property type="entry name" value="Homoacnase/IPMdehydase_lsu"/>
</dbReference>
<dbReference type="PRINTS" id="PR00415">
    <property type="entry name" value="ACONITASE"/>
</dbReference>
<dbReference type="GO" id="GO:0003861">
    <property type="term" value="F:3-isopropylmalate dehydratase activity"/>
    <property type="evidence" value="ECO:0007669"/>
    <property type="project" value="InterPro"/>
</dbReference>
<dbReference type="NCBIfam" id="TIGR02086">
    <property type="entry name" value="IPMI_arch"/>
    <property type="match status" value="1"/>
</dbReference>
<dbReference type="GO" id="GO:0051539">
    <property type="term" value="F:4 iron, 4 sulfur cluster binding"/>
    <property type="evidence" value="ECO:0007669"/>
    <property type="project" value="UniProtKB-KW"/>
</dbReference>
<organism evidence="8 9">
    <name type="scientific">Stenotrophomonas koreensis</name>
    <dbReference type="NCBI Taxonomy" id="266128"/>
    <lineage>
        <taxon>Bacteria</taxon>
        <taxon>Pseudomonadati</taxon>
        <taxon>Pseudomonadota</taxon>
        <taxon>Gammaproteobacteria</taxon>
        <taxon>Lysobacterales</taxon>
        <taxon>Lysobacteraceae</taxon>
        <taxon>Stenotrophomonas</taxon>
    </lineage>
</organism>
<dbReference type="PATRIC" id="fig|266128.3.peg.173"/>
<evidence type="ECO:0000256" key="6">
    <source>
        <dbReference type="ARBA" id="ARBA00023239"/>
    </source>
</evidence>
<dbReference type="InterPro" id="IPR050067">
    <property type="entry name" value="IPM_dehydratase_rel_enz"/>
</dbReference>
<dbReference type="NCBIfam" id="TIGR01343">
    <property type="entry name" value="hacA_fam"/>
    <property type="match status" value="1"/>
</dbReference>
<dbReference type="AlphaFoldDB" id="A0A0R0BMI5"/>
<evidence type="ECO:0000256" key="1">
    <source>
        <dbReference type="ARBA" id="ARBA00011271"/>
    </source>
</evidence>
<dbReference type="InterPro" id="IPR011826">
    <property type="entry name" value="HAcnase/IPMdehydase_lsu_prok"/>
</dbReference>
<evidence type="ECO:0000256" key="5">
    <source>
        <dbReference type="ARBA" id="ARBA00023014"/>
    </source>
</evidence>
<dbReference type="Gene3D" id="3.30.499.10">
    <property type="entry name" value="Aconitase, domain 3"/>
    <property type="match status" value="2"/>
</dbReference>
<reference evidence="8 9" key="1">
    <citation type="submission" date="2015-05" db="EMBL/GenBank/DDBJ databases">
        <title>Genome sequencing and analysis of members of genus Stenotrophomonas.</title>
        <authorList>
            <person name="Patil P.P."/>
            <person name="Midha S."/>
            <person name="Patil P.B."/>
        </authorList>
    </citation>
    <scope>NUCLEOTIDE SEQUENCE [LARGE SCALE GENOMIC DNA]</scope>
    <source>
        <strain evidence="8 9">DSM 17805</strain>
    </source>
</reference>
<gene>
    <name evidence="8" type="ORF">ABB25_06540</name>
</gene>
<name>A0A0R0BMI5_9GAMM</name>
<sequence length="423" mass="43682">MSATLAEKILARACGQASVRAGEILTARLDLLMMHDSGGPRRVASRLEKLGASVWDPDKIVVVSDHFVPAVDMESADILALTRNWARKAGVTHYDMLGICHVVLQEHGHVQPGMFCVGGDSHSPSGGAFGAFMVGMGATDITGALVTGEVWLRVPQTTRIQIDGQLADGVSAKDIMLMLCAQHGMGNEGQVFEYGGSAVQALPMHERLTLCNMAAELGAETGIVEPDAITLAALEAAGKPFSGDIAQWRSDPDAAYAAVHRYDAAAITPYVAAPHSPANSRPVAEHAGVRVDQAYIGACTGAKLEDLRMAARVLAGRKVARGTRLLIAPASVAMTAQAASEGTLATLTEAGAILLPSGCGACAGMGAGMLSAGEVCISTTARNFKGRMGSAQADVYLASPYSVAAAAVTGHITDPRQLLGEGA</sequence>
<accession>A0A0R0BMI5</accession>
<keyword evidence="2" id="KW-0004">4Fe-4S</keyword>
<dbReference type="NCBIfam" id="NF001614">
    <property type="entry name" value="PRK00402.1"/>
    <property type="match status" value="1"/>
</dbReference>
<dbReference type="PANTHER" id="PTHR43822">
    <property type="entry name" value="HOMOACONITASE, MITOCHONDRIAL-RELATED"/>
    <property type="match status" value="1"/>
</dbReference>
<evidence type="ECO:0000313" key="9">
    <source>
        <dbReference type="Proteomes" id="UP000051254"/>
    </source>
</evidence>
<evidence type="ECO:0000256" key="2">
    <source>
        <dbReference type="ARBA" id="ARBA00022485"/>
    </source>
</evidence>
<dbReference type="SUPFAM" id="SSF53732">
    <property type="entry name" value="Aconitase iron-sulfur domain"/>
    <property type="match status" value="1"/>
</dbReference>
<dbReference type="GO" id="GO:0009098">
    <property type="term" value="P:L-leucine biosynthetic process"/>
    <property type="evidence" value="ECO:0007669"/>
    <property type="project" value="InterPro"/>
</dbReference>